<feature type="chain" id="PRO_5016367179" description="Cu/Ag efflux protein CusF" evidence="2">
    <location>
        <begin position="23"/>
        <end position="116"/>
    </location>
</feature>
<dbReference type="AlphaFoldDB" id="A0A317Q485"/>
<evidence type="ECO:0000256" key="2">
    <source>
        <dbReference type="SAM" id="SignalP"/>
    </source>
</evidence>
<protein>
    <recommendedName>
        <fullName evidence="5">Cu/Ag efflux protein CusF</fullName>
    </recommendedName>
</protein>
<evidence type="ECO:0008006" key="5">
    <source>
        <dbReference type="Google" id="ProtNLM"/>
    </source>
</evidence>
<dbReference type="RefSeq" id="WP_110024763.1">
    <property type="nucleotide sequence ID" value="NZ_QGTS01000002.1"/>
</dbReference>
<organism evidence="3 4">
    <name type="scientific">Mangrovibacter plantisponsor</name>
    <dbReference type="NCBI Taxonomy" id="451513"/>
    <lineage>
        <taxon>Bacteria</taxon>
        <taxon>Pseudomonadati</taxon>
        <taxon>Pseudomonadota</taxon>
        <taxon>Gammaproteobacteria</taxon>
        <taxon>Enterobacterales</taxon>
        <taxon>Enterobacteriaceae</taxon>
        <taxon>Mangrovibacter</taxon>
    </lineage>
</organism>
<accession>A0A317Q485</accession>
<dbReference type="Proteomes" id="UP000246744">
    <property type="component" value="Unassembled WGS sequence"/>
</dbReference>
<keyword evidence="2" id="KW-0732">Signal</keyword>
<gene>
    <name evidence="3" type="ORF">DES37_1026</name>
</gene>
<feature type="compositionally biased region" description="Basic and acidic residues" evidence="1">
    <location>
        <begin position="106"/>
        <end position="116"/>
    </location>
</feature>
<evidence type="ECO:0000313" key="3">
    <source>
        <dbReference type="EMBL" id="PWW11404.1"/>
    </source>
</evidence>
<proteinExistence type="predicted"/>
<feature type="region of interest" description="Disordered" evidence="1">
    <location>
        <begin position="93"/>
        <end position="116"/>
    </location>
</feature>
<evidence type="ECO:0000313" key="4">
    <source>
        <dbReference type="Proteomes" id="UP000246744"/>
    </source>
</evidence>
<feature type="signal peptide" evidence="2">
    <location>
        <begin position="1"/>
        <end position="22"/>
    </location>
</feature>
<dbReference type="EMBL" id="QGTS01000002">
    <property type="protein sequence ID" value="PWW11404.1"/>
    <property type="molecule type" value="Genomic_DNA"/>
</dbReference>
<dbReference type="OrthoDB" id="6628941at2"/>
<keyword evidence="4" id="KW-1185">Reference proteome</keyword>
<evidence type="ECO:0000256" key="1">
    <source>
        <dbReference type="SAM" id="MobiDB-lite"/>
    </source>
</evidence>
<feature type="region of interest" description="Disordered" evidence="1">
    <location>
        <begin position="28"/>
        <end position="66"/>
    </location>
</feature>
<comment type="caution">
    <text evidence="3">The sequence shown here is derived from an EMBL/GenBank/DDBJ whole genome shotgun (WGS) entry which is preliminary data.</text>
</comment>
<reference evidence="3 4" key="1">
    <citation type="submission" date="2018-05" db="EMBL/GenBank/DDBJ databases">
        <title>Genomic Encyclopedia of Type Strains, Phase IV (KMG-IV): sequencing the most valuable type-strain genomes for metagenomic binning, comparative biology and taxonomic classification.</title>
        <authorList>
            <person name="Goeker M."/>
        </authorList>
    </citation>
    <scope>NUCLEOTIDE SEQUENCE [LARGE SCALE GENOMIC DNA]</scope>
    <source>
        <strain evidence="3 4">DSM 19579</strain>
    </source>
</reference>
<name>A0A317Q485_9ENTR</name>
<sequence>MKKTYQALVAVCLMAAGATAFAAQQETVKHPHHEGQKMMVPGGHGQFMPPMMMPPVYQSSMQTSDPAEALKKLTGDVPALEKGKRYDVRIEVRELPPLPSLPAPAAKEKPVEQPAG</sequence>